<feature type="non-terminal residue" evidence="1">
    <location>
        <position position="206"/>
    </location>
</feature>
<accession>X0V4M5</accession>
<reference evidence="1" key="1">
    <citation type="journal article" date="2014" name="Front. Microbiol.">
        <title>High frequency of phylogenetically diverse reductive dehalogenase-homologous genes in deep subseafloor sedimentary metagenomes.</title>
        <authorList>
            <person name="Kawai M."/>
            <person name="Futagami T."/>
            <person name="Toyoda A."/>
            <person name="Takaki Y."/>
            <person name="Nishi S."/>
            <person name="Hori S."/>
            <person name="Arai W."/>
            <person name="Tsubouchi T."/>
            <person name="Morono Y."/>
            <person name="Uchiyama I."/>
            <person name="Ito T."/>
            <person name="Fujiyama A."/>
            <person name="Inagaki F."/>
            <person name="Takami H."/>
        </authorList>
    </citation>
    <scope>NUCLEOTIDE SEQUENCE</scope>
    <source>
        <strain evidence="1">Expedition CK06-06</strain>
    </source>
</reference>
<sequence length="206" mass="22798">MPQGDIIAVSEQFTAALQAREVASFEQMTSAYLQIERRLLADYELLLQQIAEQGLSPGKAVRLKRYQELATQLTEELNKYAQFSSQIISNEQAAFINLAEQQSFALTNAALPAGFPVELGTIWNQVPFDALEAMVGFAGDGSPLLPAMVTRFGETVAPAVNDMLVRGVALGWNPRKTVTELRKVFDDKLLGNSLTWARTEQLRAHR</sequence>
<dbReference type="AlphaFoldDB" id="X0V4M5"/>
<proteinExistence type="predicted"/>
<dbReference type="EMBL" id="BARS01022322">
    <property type="protein sequence ID" value="GAG13124.1"/>
    <property type="molecule type" value="Genomic_DNA"/>
</dbReference>
<organism evidence="1">
    <name type="scientific">marine sediment metagenome</name>
    <dbReference type="NCBI Taxonomy" id="412755"/>
    <lineage>
        <taxon>unclassified sequences</taxon>
        <taxon>metagenomes</taxon>
        <taxon>ecological metagenomes</taxon>
    </lineage>
</organism>
<comment type="caution">
    <text evidence="1">The sequence shown here is derived from an EMBL/GenBank/DDBJ whole genome shotgun (WGS) entry which is preliminary data.</text>
</comment>
<name>X0V4M5_9ZZZZ</name>
<evidence type="ECO:0000313" key="1">
    <source>
        <dbReference type="EMBL" id="GAG13124.1"/>
    </source>
</evidence>
<protein>
    <submittedName>
        <fullName evidence="1">Uncharacterized protein</fullName>
    </submittedName>
</protein>
<gene>
    <name evidence="1" type="ORF">S01H1_35705</name>
</gene>